<accession>A0A7X0IDV9</accession>
<dbReference type="InterPro" id="IPR011330">
    <property type="entry name" value="Glyco_hydro/deAcase_b/a-brl"/>
</dbReference>
<feature type="domain" description="NodB homology" evidence="4">
    <location>
        <begin position="15"/>
        <end position="191"/>
    </location>
</feature>
<dbReference type="InterPro" id="IPR002509">
    <property type="entry name" value="NODB_dom"/>
</dbReference>
<dbReference type="Pfam" id="PF01522">
    <property type="entry name" value="Polysacc_deac_1"/>
    <property type="match status" value="1"/>
</dbReference>
<dbReference type="Pfam" id="PF00652">
    <property type="entry name" value="Ricin_B_lectin"/>
    <property type="match status" value="1"/>
</dbReference>
<name>A0A7X0IDV9_9ACTN</name>
<dbReference type="Gene3D" id="2.80.10.50">
    <property type="match status" value="1"/>
</dbReference>
<dbReference type="InterPro" id="IPR000772">
    <property type="entry name" value="Ricin_B_lectin"/>
</dbReference>
<evidence type="ECO:0000313" key="6">
    <source>
        <dbReference type="Proteomes" id="UP000555564"/>
    </source>
</evidence>
<dbReference type="AlphaFoldDB" id="A0A7X0IDV9"/>
<dbReference type="InterPro" id="IPR035992">
    <property type="entry name" value="Ricin_B-like_lectins"/>
</dbReference>
<dbReference type="SUPFAM" id="SSF88713">
    <property type="entry name" value="Glycoside hydrolase/deacetylase"/>
    <property type="match status" value="1"/>
</dbReference>
<keyword evidence="1" id="KW-0479">Metal-binding</keyword>
<dbReference type="SMART" id="SM00458">
    <property type="entry name" value="RICIN"/>
    <property type="match status" value="1"/>
</dbReference>
<dbReference type="Gene3D" id="3.20.20.370">
    <property type="entry name" value="Glycoside hydrolase/deacetylase"/>
    <property type="match status" value="1"/>
</dbReference>
<dbReference type="SUPFAM" id="SSF50370">
    <property type="entry name" value="Ricin B-like lectins"/>
    <property type="match status" value="1"/>
</dbReference>
<dbReference type="RefSeq" id="WP_184979277.1">
    <property type="nucleotide sequence ID" value="NZ_BAAALO010000017.1"/>
</dbReference>
<dbReference type="InterPro" id="IPR050248">
    <property type="entry name" value="Polysacc_deacetylase_ArnD"/>
</dbReference>
<dbReference type="GO" id="GO:0005975">
    <property type="term" value="P:carbohydrate metabolic process"/>
    <property type="evidence" value="ECO:0007669"/>
    <property type="project" value="InterPro"/>
</dbReference>
<dbReference type="CDD" id="cd10953">
    <property type="entry name" value="CE4_SlAXE_like"/>
    <property type="match status" value="1"/>
</dbReference>
<comment type="caution">
    <text evidence="5">The sequence shown here is derived from an EMBL/GenBank/DDBJ whole genome shotgun (WGS) entry which is preliminary data.</text>
</comment>
<dbReference type="Proteomes" id="UP000555564">
    <property type="component" value="Unassembled WGS sequence"/>
</dbReference>
<evidence type="ECO:0000259" key="4">
    <source>
        <dbReference type="PROSITE" id="PS51677"/>
    </source>
</evidence>
<dbReference type="GO" id="GO:0016810">
    <property type="term" value="F:hydrolase activity, acting on carbon-nitrogen (but not peptide) bonds"/>
    <property type="evidence" value="ECO:0007669"/>
    <property type="project" value="InterPro"/>
</dbReference>
<keyword evidence="2" id="KW-0378">Hydrolase</keyword>
<feature type="region of interest" description="Disordered" evidence="3">
    <location>
        <begin position="198"/>
        <end position="229"/>
    </location>
</feature>
<evidence type="ECO:0000256" key="2">
    <source>
        <dbReference type="ARBA" id="ARBA00022801"/>
    </source>
</evidence>
<feature type="compositionally biased region" description="Low complexity" evidence="3">
    <location>
        <begin position="200"/>
        <end position="228"/>
    </location>
</feature>
<evidence type="ECO:0000256" key="1">
    <source>
        <dbReference type="ARBA" id="ARBA00022723"/>
    </source>
</evidence>
<protein>
    <recommendedName>
        <fullName evidence="4">NodB homology domain-containing protein</fullName>
    </recommendedName>
</protein>
<evidence type="ECO:0000256" key="3">
    <source>
        <dbReference type="SAM" id="MobiDB-lite"/>
    </source>
</evidence>
<sequence>MTLSTPAGAADCSAGYVGLTFDDGPFGNATNNLLNALKQNGLRATMFNMGQNAANNQALVRAQVDAGMWVGNHSYTHPHMTQMNTSQMQSEIQRTQQVLQQATGTAPRLFRPPYGETNGTLRSVEQQNGLTEVLWDVDSQDWNGASTASIVSAAGRLQNGQVILMHDNIGNTVAAIPQIAANLRNRNLCPGMISTSTGRAVAPTGGEPTATPTVTPTATPTVTPTSGGDTFRLRNEAAGRCVDSPNSASGNGTQLQIYDCHTNPNQRFTYTSGRQLQLLGKCLDSPTGAGSGTRVQLYDCHSGNNQQWNLNSNGTVTSVANNLCLAVTGTGNTSGVTIASCNGQSTQRWTRA</sequence>
<evidence type="ECO:0000313" key="5">
    <source>
        <dbReference type="EMBL" id="MBB6472183.1"/>
    </source>
</evidence>
<dbReference type="PROSITE" id="PS50231">
    <property type="entry name" value="RICIN_B_LECTIN"/>
    <property type="match status" value="1"/>
</dbReference>
<dbReference type="GO" id="GO:0046872">
    <property type="term" value="F:metal ion binding"/>
    <property type="evidence" value="ECO:0007669"/>
    <property type="project" value="UniProtKB-KW"/>
</dbReference>
<proteinExistence type="predicted"/>
<gene>
    <name evidence="5" type="ORF">BJ992_001614</name>
</gene>
<dbReference type="GO" id="GO:0016020">
    <property type="term" value="C:membrane"/>
    <property type="evidence" value="ECO:0007669"/>
    <property type="project" value="TreeGrafter"/>
</dbReference>
<dbReference type="PANTHER" id="PTHR10587:SF133">
    <property type="entry name" value="CHITIN DEACETYLASE 1-RELATED"/>
    <property type="match status" value="1"/>
</dbReference>
<dbReference type="PROSITE" id="PS51677">
    <property type="entry name" value="NODB"/>
    <property type="match status" value="1"/>
</dbReference>
<keyword evidence="6" id="KW-1185">Reference proteome</keyword>
<reference evidence="5 6" key="1">
    <citation type="submission" date="2020-08" db="EMBL/GenBank/DDBJ databases">
        <title>Sequencing the genomes of 1000 actinobacteria strains.</title>
        <authorList>
            <person name="Klenk H.-P."/>
        </authorList>
    </citation>
    <scope>NUCLEOTIDE SEQUENCE [LARGE SCALE GENOMIC DNA]</scope>
    <source>
        <strain evidence="5 6">DSM 44936</strain>
    </source>
</reference>
<dbReference type="EMBL" id="JACHIU010000001">
    <property type="protein sequence ID" value="MBB6472183.1"/>
    <property type="molecule type" value="Genomic_DNA"/>
</dbReference>
<organism evidence="5 6">
    <name type="scientific">Sphaerisporangium rubeum</name>
    <dbReference type="NCBI Taxonomy" id="321317"/>
    <lineage>
        <taxon>Bacteria</taxon>
        <taxon>Bacillati</taxon>
        <taxon>Actinomycetota</taxon>
        <taxon>Actinomycetes</taxon>
        <taxon>Streptosporangiales</taxon>
        <taxon>Streptosporangiaceae</taxon>
        <taxon>Sphaerisporangium</taxon>
    </lineage>
</organism>
<dbReference type="PANTHER" id="PTHR10587">
    <property type="entry name" value="GLYCOSYL TRANSFERASE-RELATED"/>
    <property type="match status" value="1"/>
</dbReference>